<dbReference type="EMBL" id="CAJJDN010000157">
    <property type="protein sequence ID" value="CAD8125277.1"/>
    <property type="molecule type" value="Genomic_DNA"/>
</dbReference>
<keyword evidence="5" id="KW-1185">Reference proteome</keyword>
<feature type="signal peptide" evidence="2">
    <location>
        <begin position="1"/>
        <end position="16"/>
    </location>
</feature>
<evidence type="ECO:0000256" key="2">
    <source>
        <dbReference type="SAM" id="SignalP"/>
    </source>
</evidence>
<dbReference type="InterPro" id="IPR006212">
    <property type="entry name" value="Furin_repeat"/>
</dbReference>
<feature type="transmembrane region" description="Helical" evidence="1">
    <location>
        <begin position="2813"/>
        <end position="2832"/>
    </location>
</feature>
<feature type="domain" description="EGF-like" evidence="3">
    <location>
        <begin position="1538"/>
        <end position="1587"/>
    </location>
</feature>
<gene>
    <name evidence="4" type="ORF">PSON_ATCC_30995.1.T1570116</name>
</gene>
<feature type="transmembrane region" description="Helical" evidence="1">
    <location>
        <begin position="2899"/>
        <end position="2921"/>
    </location>
</feature>
<feature type="domain" description="EGF-like" evidence="3">
    <location>
        <begin position="1256"/>
        <end position="1297"/>
    </location>
</feature>
<feature type="transmembrane region" description="Helical" evidence="1">
    <location>
        <begin position="2927"/>
        <end position="2945"/>
    </location>
</feature>
<feature type="domain" description="EGF-like" evidence="3">
    <location>
        <begin position="677"/>
        <end position="716"/>
    </location>
</feature>
<feature type="domain" description="EGF-like" evidence="3">
    <location>
        <begin position="565"/>
        <end position="615"/>
    </location>
</feature>
<feature type="domain" description="EGF-like" evidence="3">
    <location>
        <begin position="1595"/>
        <end position="1632"/>
    </location>
</feature>
<feature type="domain" description="EGF-like" evidence="3">
    <location>
        <begin position="1447"/>
        <end position="1488"/>
    </location>
</feature>
<dbReference type="OrthoDB" id="10035969at2759"/>
<feature type="domain" description="EGF-like" evidence="3">
    <location>
        <begin position="1489"/>
        <end position="1537"/>
    </location>
</feature>
<feature type="domain" description="EGF-like" evidence="3">
    <location>
        <begin position="1640"/>
        <end position="1675"/>
    </location>
</feature>
<dbReference type="PANTHER" id="PTHR15332">
    <property type="entry name" value="PROPROTEIN CONVERTASE SUBTILISIN_KEXIN TYPE 5-LIKE"/>
    <property type="match status" value="1"/>
</dbReference>
<feature type="domain" description="EGF-like" evidence="3">
    <location>
        <begin position="1353"/>
        <end position="1392"/>
    </location>
</feature>
<organism evidence="4 5">
    <name type="scientific">Paramecium sonneborni</name>
    <dbReference type="NCBI Taxonomy" id="65129"/>
    <lineage>
        <taxon>Eukaryota</taxon>
        <taxon>Sar</taxon>
        <taxon>Alveolata</taxon>
        <taxon>Ciliophora</taxon>
        <taxon>Intramacronucleata</taxon>
        <taxon>Oligohymenophorea</taxon>
        <taxon>Peniculida</taxon>
        <taxon>Parameciidae</taxon>
        <taxon>Paramecium</taxon>
    </lineage>
</organism>
<keyword evidence="1" id="KW-0812">Transmembrane</keyword>
<feature type="domain" description="EGF-like" evidence="3">
    <location>
        <begin position="1018"/>
        <end position="1059"/>
    </location>
</feature>
<keyword evidence="2" id="KW-0732">Signal</keyword>
<dbReference type="Proteomes" id="UP000692954">
    <property type="component" value="Unassembled WGS sequence"/>
</dbReference>
<dbReference type="SMART" id="SM00181">
    <property type="entry name" value="EGF"/>
    <property type="match status" value="19"/>
</dbReference>
<reference evidence="4" key="1">
    <citation type="submission" date="2021-01" db="EMBL/GenBank/DDBJ databases">
        <authorList>
            <consortium name="Genoscope - CEA"/>
            <person name="William W."/>
        </authorList>
    </citation>
    <scope>NUCLEOTIDE SEQUENCE</scope>
</reference>
<feature type="domain" description="EGF-like" evidence="3">
    <location>
        <begin position="1111"/>
        <end position="1140"/>
    </location>
</feature>
<feature type="transmembrane region" description="Helical" evidence="1">
    <location>
        <begin position="2957"/>
        <end position="2983"/>
    </location>
</feature>
<dbReference type="CDD" id="cd00064">
    <property type="entry name" value="FU"/>
    <property type="match status" value="1"/>
</dbReference>
<proteinExistence type="predicted"/>
<feature type="domain" description="EGF-like" evidence="3">
    <location>
        <begin position="1064"/>
        <end position="1110"/>
    </location>
</feature>
<evidence type="ECO:0000313" key="4">
    <source>
        <dbReference type="EMBL" id="CAD8125277.1"/>
    </source>
</evidence>
<dbReference type="InterPro" id="IPR000742">
    <property type="entry name" value="EGF"/>
</dbReference>
<evidence type="ECO:0000259" key="3">
    <source>
        <dbReference type="SMART" id="SM00181"/>
    </source>
</evidence>
<dbReference type="SMART" id="SM00261">
    <property type="entry name" value="FU"/>
    <property type="match status" value="26"/>
</dbReference>
<evidence type="ECO:0000256" key="1">
    <source>
        <dbReference type="SAM" id="Phobius"/>
    </source>
</evidence>
<accession>A0A8S1RC56</accession>
<comment type="caution">
    <text evidence="4">The sequence shown here is derived from an EMBL/GenBank/DDBJ whole genome shotgun (WGS) entry which is preliminary data.</text>
</comment>
<feature type="domain" description="EGF-like" evidence="3">
    <location>
        <begin position="474"/>
        <end position="518"/>
    </location>
</feature>
<feature type="chain" id="PRO_5035878001" description="EGF-like domain-containing protein" evidence="2">
    <location>
        <begin position="17"/>
        <end position="3059"/>
    </location>
</feature>
<feature type="transmembrane region" description="Helical" evidence="1">
    <location>
        <begin position="2995"/>
        <end position="3020"/>
    </location>
</feature>
<protein>
    <recommendedName>
        <fullName evidence="3">EGF-like domain-containing protein</fullName>
    </recommendedName>
</protein>
<dbReference type="PANTHER" id="PTHR15332:SF175">
    <property type="entry name" value="PROPROTEIN CONVERTASE SUBTILISIN_KEXIN TYPE 5-LIKE"/>
    <property type="match status" value="1"/>
</dbReference>
<feature type="domain" description="EGF-like" evidence="3">
    <location>
        <begin position="1305"/>
        <end position="1345"/>
    </location>
</feature>
<feature type="domain" description="EGF-like" evidence="3">
    <location>
        <begin position="114"/>
        <end position="151"/>
    </location>
</feature>
<sequence>MNLWLIRLLILSAVLGWKDYYQDFRQIFLSGDNLCPGLHVHMPGLHPHQCVSYSQICEGVTQVEARLDENNFQHLCHPRFNTYKMKKDNITVICDGNDLYLLIRLSEDGLFHYSCAQNEGENRCLIYFITMSPLNGYCQFCKPPFYGFNCHKIQEGYDEAKSLPSPYYCGYPTCAECEFKGKCTKCIPRFINPINQSQPQNCQIFCGSKHLQCEQLINGTVQFTDTCLSDYFPTTEFGCWPLCNGCASGYMFKTLDKRYFFASDLCEVGYINLVRWANYQLKWCYTHEGCLTFYTYNINYINSTGEVIYKKSCVQCDLGYYFSVDACIRVSFSYSNCFYMNQFDNNKCIACKPLNALNKDGSCQPITCNKNCQTCLDTNPNFCTTCNLSENRKLDVIYGTCFCLSPYGIYIDICKPCKEGYCNECEPFDFSQCTSCKPESNRILFDKKCFCQPGSYDPGNQDQVCLFCDQSCLTCSGPSNLQCTQCLDESISNRIFFDNSCLCKLGYADYKIKESKCGKCHPRCRTCFQAADETTNQNCLTCFPGENQCQDNYGEGNDASNICLPCHYTCGRCFNSEHTGCIFCLDSSNRYLQTSGECLCKPSYYDDQTNNIQCETCHYSCKECIDSPEKDACIKCPESRVSSDPSAGQFQCICESSHNFDDGFQILCQQCHYSCLTCNGPFSSNCLTCDTTYRQLDYSTCICPNGYYDNGQLKCANCHYSCQRCFDNTEYACIMCSFELQFRVPKGNMCKCADGYYEEAGIAQCQKCSHKCATCLSGPDKCLTCPLNSLRTLDSIKGCLCQDNLYDKNDEIICQKCHFKCKTCSYYGEEKCLSCDSLTNREFKLNQCKCQPHYFEQEVQQCAICSQFCYECINKFDNCTSCYADRYLEGSTCKCTTKFFGGAISTFDGFFKCQQCHFSCGTCRGGLAIDCLTCMEYEHRYQVGNTCKCKNGYFDVGLPVCEKCNYQCKECKYQADSCISCQDNTLRKLNVNKCQCIQKHYDDGKNEICQICHYSCLRCKDIETKCEYCSVESNRTYNEQLFSCDCNIGYYDAGIEICQKCHYSCLNCNSAGSNFCVSCVDSKTSNRIFHNYTCKCLLGYFDDGLSVKCQECDIQCLSCIDQSHLCTSCPQTRQIESNCKCADGYYDVGQQLCQKCNQLCQTCQFTQNNCTSCYTDQFRSYNSITKLCDCQIGYIEINGVCLQCEQSCLSCQESIDNCISCSKFRYLKNNKCICINGMFESIVNKQCEFCDKSCLTCSFTKSYCLTCSIDNYRILTSGNICECIQGYFEDSITQNCEKCEKPCLTCSLLSTYCLTCDFTLHLFLVNNQCKCQQSYYFDSLNNQCEQCHTTCLECSNKSECISCELITRYLDLDLKKCLCNNGFYEINQQSCQKCHFSCETCENINTHCLSCLEANNRILTNNRCLCLDGYYEVEIELCQKCDTICKTCQFSGETCLSCFDIQQLRILSENKCLCQPGYFESNNDDVCQKCSNQCLTCRGSADYCTTCDTNSKRIDQSIIHICPCIIGFYQDQNSNCQKCHIKCQTCINQFDQCLSCQFQLDSNRLSIFGQCNCKEGYFDDGIQLHCQKCHFKCKLCLNKSNNCQICSNVKRISPPTCNCIDGYYEDEQFICQACSSKCNTCQTSPSNCLSCSPGRMGIECKCVDGYYETGAIFCEQCAFKCGTCVLDTLNCETCKGNRIQVPKCICQIGYFDDQKNEDCQQCESTCLECNIYGCLSCNANRILNEEKDCVPPPNSIQYNNTPWCSTCQVAVVQIYLSDDISRIIIHFDFLLSSQGFNSELELNKCLQLFELKSVYSFGQNPVCYLNPDNNQEILILLGENSKINVGDEIIFINNSVSHINCEISIQKFIFTILQMPINLIPPNIEYNVPTHKHNPYAENSINLKSIKNNGLRRLDSIIWSCEVEGNKNTQTLNEFLNYINFLQDYNLLIPKNTLPLKAVLKFKITYQNFIRISSFSEFTIQTHTGELPQIYLVIKPSYYIYETIQIQISAGSQNEQISDDKTQYLIQFHEVDKYPKKSLSSKLNISSEFNAFEKVYGNISKYTLSPNSTYTFQVIVKNLVTDDVQNQNFTINILYAGLICKFNHAGFQSIRKDFYLRIECKDLDTRFEWNNDPDLKIQVSCKDLTLNSVCQNDVNKTDYFQFIKKNFISTFTVQKWTVNVSKFQQSSQFSLIVIYFEEDFPFLELEFNQGYLMRKINNYELLNFTFVIPEFQKHYLFDLSIAIIYNYEIIQILEPKYISHIFKISNSLKELNFDNNLNIKFKAQFSNNIMPSLNKINLSINKPPFCSKLFITRLSDLALTNIQVAATCEQSKDSPYKYQLRLFLRENDLTDFLQGASDYSLLLYPFQNLNKFSIQTPTSIDSSTIVVLLEVLDSGGSITELFEKIITKSASIDCSKIQFEKMIFQNKITLLFEAMNQKCDQLHKRIYFDLLNSQIFSDLNDNILKFQAIKLYQQFQIQTESSKSKIRLLNEDSQKICYNLNSTYLDITLDSIETYVNPTMKIDDFKQSINKLDKTLKYFSKMKKELEEKLNLNQFTWNEEIFQQYQNCQVGIMNLLYQLDEIYLEFSAFNAKNEIVYQTIVELLKNINVIVDEIQDTILVNSKPLTIIGNEIIWQIKRITKQFFNQQFNIEPSEIDYLIDFVQVESTYLKSNPLRFTKDLENQLQIQFNDQTLQIYHENYYQIQLKNVYHSKFLANENFSTIYSIQFGSYKLCTNIKEFSQQFEVQCVVRTIFMNFNQCILKKVQNNDTIDFFCYCYNIGDIFLITSSKFNMSNSSNQSIANLDFNSSIEDLWELRIFTGSLTLIFITNYIYHLYKDGKDQTEISQTELNNISQQNVLDKNLIIYQGNHKIFKEKLKEIHQTISIFCYKDKIIRLSFRVLEVFTQINLLLTLAILECYLINNQILQISLFIVGNSIVILILRPLFKIIESIYRFRKIAALISQLLLMQLLVVPNFILFLLELFNIKMQSESYEVFIIFLGNIIISQAIIEPLIIYARIIIYRLIARSIKSMNLNPIHHLLHFFVIHSSLEEIFNDFTRM</sequence>
<evidence type="ECO:0000313" key="5">
    <source>
        <dbReference type="Proteomes" id="UP000692954"/>
    </source>
</evidence>
<feature type="domain" description="EGF-like" evidence="3">
    <location>
        <begin position="1683"/>
        <end position="1720"/>
    </location>
</feature>
<keyword evidence="1" id="KW-0472">Membrane</keyword>
<keyword evidence="1" id="KW-1133">Transmembrane helix</keyword>
<feature type="domain" description="EGF-like" evidence="3">
    <location>
        <begin position="922"/>
        <end position="962"/>
    </location>
</feature>
<feature type="domain" description="EGF-like" evidence="3">
    <location>
        <begin position="1400"/>
        <end position="1439"/>
    </location>
</feature>
<feature type="domain" description="EGF-like" evidence="3">
    <location>
        <begin position="424"/>
        <end position="466"/>
    </location>
</feature>
<name>A0A8S1RC56_9CILI</name>